<dbReference type="RefSeq" id="WP_042218023.1">
    <property type="nucleotide sequence ID" value="NZ_CP009285.1"/>
</dbReference>
<accession>A0A089LPW3</accession>
<dbReference type="GO" id="GO:0043683">
    <property type="term" value="P:type IV pilus assembly"/>
    <property type="evidence" value="ECO:0007669"/>
    <property type="project" value="InterPro"/>
</dbReference>
<feature type="transmembrane region" description="Helical" evidence="1">
    <location>
        <begin position="12"/>
        <end position="30"/>
    </location>
</feature>
<evidence type="ECO:0008006" key="4">
    <source>
        <dbReference type="Google" id="ProtNLM"/>
    </source>
</evidence>
<dbReference type="InterPro" id="IPR007445">
    <property type="entry name" value="PilO"/>
</dbReference>
<dbReference type="OrthoDB" id="2678807at2"/>
<dbReference type="Pfam" id="PF04350">
    <property type="entry name" value="PilO"/>
    <property type="match status" value="1"/>
</dbReference>
<organism evidence="2 3">
    <name type="scientific">Paenibacillus borealis</name>
    <dbReference type="NCBI Taxonomy" id="160799"/>
    <lineage>
        <taxon>Bacteria</taxon>
        <taxon>Bacillati</taxon>
        <taxon>Bacillota</taxon>
        <taxon>Bacilli</taxon>
        <taxon>Bacillales</taxon>
        <taxon>Paenibacillaceae</taxon>
        <taxon>Paenibacillus</taxon>
    </lineage>
</organism>
<evidence type="ECO:0000256" key="1">
    <source>
        <dbReference type="SAM" id="Phobius"/>
    </source>
</evidence>
<gene>
    <name evidence="2" type="ORF">PBOR_33365</name>
</gene>
<dbReference type="Proteomes" id="UP000029518">
    <property type="component" value="Chromosome"/>
</dbReference>
<sequence>MEQINKYRSSIVLGLLVLFLILFAFYMFAIRPVNNDIALQDNEFSMLQQEKEILANKINELKSAEAGPDSSEDTALAAIPQGDDSEGLILDLKSIGNSSHARLKDIGFSLTETNGISAWTGIPPEATGSLKEIKMAAIVEGGYTEIHEWLKQLHDLPRIITVDSFSFQQPYEFPTLTKPGSILTANVSFTAYYEAEAAAAQPQ</sequence>
<name>A0A089LPW3_PAEBO</name>
<protein>
    <recommendedName>
        <fullName evidence="4">Pilus assembly protein PilO</fullName>
    </recommendedName>
</protein>
<keyword evidence="1" id="KW-1133">Transmembrane helix</keyword>
<dbReference type="InterPro" id="IPR014717">
    <property type="entry name" value="Transl_elong_EF1B/ribsomal_bS6"/>
</dbReference>
<dbReference type="Gene3D" id="3.30.70.60">
    <property type="match status" value="1"/>
</dbReference>
<reference evidence="2" key="1">
    <citation type="submission" date="2014-08" db="EMBL/GenBank/DDBJ databases">
        <title>Comparative genomics of the Paenibacillus odorifer group.</title>
        <authorList>
            <person name="den Bakker H.C."/>
            <person name="Tsai Y.-C.Y.-C."/>
            <person name="Martin N."/>
            <person name="Korlach J."/>
            <person name="Wiedmann M."/>
        </authorList>
    </citation>
    <scope>NUCLEOTIDE SEQUENCE [LARGE SCALE GENOMIC DNA]</scope>
    <source>
        <strain evidence="2">DSM 13188</strain>
    </source>
</reference>
<dbReference type="KEGG" id="pbd:PBOR_33365"/>
<dbReference type="HOGENOM" id="CLU_1359279_0_0_9"/>
<keyword evidence="1" id="KW-0472">Membrane</keyword>
<evidence type="ECO:0000313" key="3">
    <source>
        <dbReference type="Proteomes" id="UP000029518"/>
    </source>
</evidence>
<dbReference type="EMBL" id="CP009285">
    <property type="protein sequence ID" value="AIQ61248.1"/>
    <property type="molecule type" value="Genomic_DNA"/>
</dbReference>
<evidence type="ECO:0000313" key="2">
    <source>
        <dbReference type="EMBL" id="AIQ61248.1"/>
    </source>
</evidence>
<keyword evidence="1" id="KW-0812">Transmembrane</keyword>
<proteinExistence type="predicted"/>
<keyword evidence="3" id="KW-1185">Reference proteome</keyword>
<dbReference type="AlphaFoldDB" id="A0A089LPW3"/>
<dbReference type="GO" id="GO:0043107">
    <property type="term" value="P:type IV pilus-dependent motility"/>
    <property type="evidence" value="ECO:0007669"/>
    <property type="project" value="InterPro"/>
</dbReference>